<protein>
    <submittedName>
        <fullName evidence="1">Uncharacterized protein</fullName>
    </submittedName>
</protein>
<evidence type="ECO:0000313" key="1">
    <source>
        <dbReference type="EMBL" id="MCI36246.1"/>
    </source>
</evidence>
<organism evidence="1 2">
    <name type="scientific">Trifolium medium</name>
    <dbReference type="NCBI Taxonomy" id="97028"/>
    <lineage>
        <taxon>Eukaryota</taxon>
        <taxon>Viridiplantae</taxon>
        <taxon>Streptophyta</taxon>
        <taxon>Embryophyta</taxon>
        <taxon>Tracheophyta</taxon>
        <taxon>Spermatophyta</taxon>
        <taxon>Magnoliopsida</taxon>
        <taxon>eudicotyledons</taxon>
        <taxon>Gunneridae</taxon>
        <taxon>Pentapetalae</taxon>
        <taxon>rosids</taxon>
        <taxon>fabids</taxon>
        <taxon>Fabales</taxon>
        <taxon>Fabaceae</taxon>
        <taxon>Papilionoideae</taxon>
        <taxon>50 kb inversion clade</taxon>
        <taxon>NPAAA clade</taxon>
        <taxon>Hologalegina</taxon>
        <taxon>IRL clade</taxon>
        <taxon>Trifolieae</taxon>
        <taxon>Trifolium</taxon>
    </lineage>
</organism>
<proteinExistence type="predicted"/>
<dbReference type="Proteomes" id="UP000265520">
    <property type="component" value="Unassembled WGS sequence"/>
</dbReference>
<accession>A0A392RL42</accession>
<dbReference type="AlphaFoldDB" id="A0A392RL42"/>
<evidence type="ECO:0000313" key="2">
    <source>
        <dbReference type="Proteomes" id="UP000265520"/>
    </source>
</evidence>
<reference evidence="1 2" key="1">
    <citation type="journal article" date="2018" name="Front. Plant Sci.">
        <title>Red Clover (Trifolium pratense) and Zigzag Clover (T. medium) - A Picture of Genomic Similarities and Differences.</title>
        <authorList>
            <person name="Dluhosova J."/>
            <person name="Istvanek J."/>
            <person name="Nedelnik J."/>
            <person name="Repkova J."/>
        </authorList>
    </citation>
    <scope>NUCLEOTIDE SEQUENCE [LARGE SCALE GENOMIC DNA]</scope>
    <source>
        <strain evidence="2">cv. 10/8</strain>
        <tissue evidence="1">Leaf</tissue>
    </source>
</reference>
<sequence>QVISSTLKLVFSDGTAAYSLVFSDSTAAYSTLLRKIV</sequence>
<keyword evidence="2" id="KW-1185">Reference proteome</keyword>
<feature type="non-terminal residue" evidence="1">
    <location>
        <position position="1"/>
    </location>
</feature>
<comment type="caution">
    <text evidence="1">The sequence shown here is derived from an EMBL/GenBank/DDBJ whole genome shotgun (WGS) entry which is preliminary data.</text>
</comment>
<dbReference type="EMBL" id="LXQA010232018">
    <property type="protein sequence ID" value="MCI36246.1"/>
    <property type="molecule type" value="Genomic_DNA"/>
</dbReference>
<name>A0A392RL42_9FABA</name>